<evidence type="ECO:0000259" key="1">
    <source>
        <dbReference type="SMART" id="SM01008"/>
    </source>
</evidence>
<dbReference type="RefSeq" id="WP_081170047.1">
    <property type="nucleotide sequence ID" value="NZ_LWBP01000222.1"/>
</dbReference>
<dbReference type="Gene3D" id="3.30.365.10">
    <property type="entry name" value="Aldehyde oxidase/xanthine dehydrogenase, molybdopterin binding domain"/>
    <property type="match status" value="4"/>
</dbReference>
<dbReference type="Proteomes" id="UP000192276">
    <property type="component" value="Unassembled WGS sequence"/>
</dbReference>
<dbReference type="Gene3D" id="3.90.1170.50">
    <property type="entry name" value="Aldehyde oxidase/xanthine dehydrogenase, a/b hammerhead"/>
    <property type="match status" value="1"/>
</dbReference>
<organism evidence="2 3">
    <name type="scientific">Niastella populi</name>
    <dbReference type="NCBI Taxonomy" id="550983"/>
    <lineage>
        <taxon>Bacteria</taxon>
        <taxon>Pseudomonadati</taxon>
        <taxon>Bacteroidota</taxon>
        <taxon>Chitinophagia</taxon>
        <taxon>Chitinophagales</taxon>
        <taxon>Chitinophagaceae</taxon>
        <taxon>Niastella</taxon>
    </lineage>
</organism>
<dbReference type="PANTHER" id="PTHR47495">
    <property type="entry name" value="ALDEHYDE DEHYDROGENASE"/>
    <property type="match status" value="1"/>
</dbReference>
<dbReference type="GO" id="GO:0016491">
    <property type="term" value="F:oxidoreductase activity"/>
    <property type="evidence" value="ECO:0007669"/>
    <property type="project" value="InterPro"/>
</dbReference>
<dbReference type="InterPro" id="IPR000674">
    <property type="entry name" value="Ald_Oxase/Xan_DH_a/b"/>
</dbReference>
<dbReference type="InterPro" id="IPR046867">
    <property type="entry name" value="AldOxase/xan_DH_MoCoBD2"/>
</dbReference>
<evidence type="ECO:0000313" key="2">
    <source>
        <dbReference type="EMBL" id="OQP49979.1"/>
    </source>
</evidence>
<dbReference type="AlphaFoldDB" id="A0A1V9EV27"/>
<feature type="domain" description="Aldehyde oxidase/xanthine dehydrogenase a/b hammerhead" evidence="1">
    <location>
        <begin position="207"/>
        <end position="285"/>
    </location>
</feature>
<dbReference type="Pfam" id="PF20256">
    <property type="entry name" value="MoCoBD_2"/>
    <property type="match status" value="2"/>
</dbReference>
<comment type="caution">
    <text evidence="2">The sequence shown here is derived from an EMBL/GenBank/DDBJ whole genome shotgun (WGS) entry which is preliminary data.</text>
</comment>
<dbReference type="InterPro" id="IPR012368">
    <property type="entry name" value="OxRdtase_Mopterin-bd_su_IorB"/>
</dbReference>
<dbReference type="STRING" id="550983.A4R26_30140"/>
<keyword evidence="3" id="KW-1185">Reference proteome</keyword>
<dbReference type="SUPFAM" id="SSF56003">
    <property type="entry name" value="Molybdenum cofactor-binding domain"/>
    <property type="match status" value="2"/>
</dbReference>
<dbReference type="PROSITE" id="PS51318">
    <property type="entry name" value="TAT"/>
    <property type="match status" value="1"/>
</dbReference>
<dbReference type="OrthoDB" id="9767994at2"/>
<proteinExistence type="predicted"/>
<dbReference type="PANTHER" id="PTHR47495:SF2">
    <property type="entry name" value="ALDEHYDE DEHYDROGENASE"/>
    <property type="match status" value="1"/>
</dbReference>
<dbReference type="PIRSF" id="PIRSF036389">
    <property type="entry name" value="IOR_B"/>
    <property type="match status" value="1"/>
</dbReference>
<dbReference type="InterPro" id="IPR008274">
    <property type="entry name" value="AldOxase/xan_DH_MoCoBD1"/>
</dbReference>
<dbReference type="Pfam" id="PF02738">
    <property type="entry name" value="MoCoBD_1"/>
    <property type="match status" value="1"/>
</dbReference>
<name>A0A1V9EV27_9BACT</name>
<dbReference type="SMART" id="SM01008">
    <property type="entry name" value="Ald_Xan_dh_C"/>
    <property type="match status" value="1"/>
</dbReference>
<sequence>MSNTLSRRRFIQAGGTITGGLLISFFIPAGAKKLGDLPAGNTMFAPNAFLNILTDNNVKIVLSHVEMGQGIWTTLPMLIAEELDCDWNKVTVEHAPPGQPFVHTVYGIQITGGSSSTWSEFDRYRNAGATARAMLIEAGAKKMNVDTANCRTEKGFVIAGDKRISYGELTEAAGKLPPPANVTLKDKKDWQYLGKPTKRLDAKAKVNGQAAFGLDVYFPGMLTAVVAHAPVFGGTVRSFDATAAKTVKGVREVIKIPTGIAVIADHFWAAKKARDVLKIEWNNGPGENFSTAGLFESYKKLAAAKGIPAGNAGNVDTALPATKKQLNATYQFPYLAHAPMEPLNCTVKLDANSCEIWTGTQLPMHDQAVAAKILGFKPDQVKINIQFLGGGFGRRATPTSDFVAEAVEIARASKKFIKLVWSREDDIRGGYYRPAFLHQVNIGIGENGLPAAWKHTLVGQSIFKGTPFEGWMKDGIDNTAVEGVNDSPYLQSVPNYNIDLHLPTAPVSVLWWRSVGHTHTAFVMETLIDELAHEAGQDPVAYRRALLKSKRHLDVLNLVAEKSGWNDPLPAGRFRGIAVHESFASFVAQVAEISIEQGHLKVHRVVCAIDCGLAINPEGVRAQMESGIIFGLTAVLYGDITLEKGRVKQRNFHDYKMLRMNETPLMEIHIADSTEKMGGAGEPGVPPLAPAIANAIFAATGKRVRRLPLERSMLNA</sequence>
<evidence type="ECO:0000313" key="3">
    <source>
        <dbReference type="Proteomes" id="UP000192276"/>
    </source>
</evidence>
<reference evidence="3" key="1">
    <citation type="submission" date="2016-04" db="EMBL/GenBank/DDBJ databases">
        <authorList>
            <person name="Chen L."/>
            <person name="Zhuang W."/>
            <person name="Wang G."/>
        </authorList>
    </citation>
    <scope>NUCLEOTIDE SEQUENCE [LARGE SCALE GENOMIC DNA]</scope>
    <source>
        <strain evidence="3">208</strain>
    </source>
</reference>
<gene>
    <name evidence="2" type="ORF">A4R26_30140</name>
</gene>
<dbReference type="InterPro" id="IPR052516">
    <property type="entry name" value="N-heterocyclic_Hydroxylase"/>
</dbReference>
<dbReference type="InterPro" id="IPR037165">
    <property type="entry name" value="AldOxase/xan_DH_Mopterin-bd_sf"/>
</dbReference>
<protein>
    <submittedName>
        <fullName evidence="2">Twin-arginine translocation pathway signal protein</fullName>
    </submittedName>
</protein>
<dbReference type="InterPro" id="IPR006311">
    <property type="entry name" value="TAT_signal"/>
</dbReference>
<dbReference type="EMBL" id="LWBP01000222">
    <property type="protein sequence ID" value="OQP49979.1"/>
    <property type="molecule type" value="Genomic_DNA"/>
</dbReference>
<accession>A0A1V9EV27</accession>